<evidence type="ECO:0000256" key="1">
    <source>
        <dbReference type="SAM" id="Phobius"/>
    </source>
</evidence>
<reference evidence="2 3" key="1">
    <citation type="journal article" date="2011" name="J. Bacteriol.">
        <title>Genome sequence of Haloplasma contractile, an unusual contractile bacterium from a deep-sea anoxic brine lake.</title>
        <authorList>
            <person name="Antunes A."/>
            <person name="Alam I."/>
            <person name="El Dorry H."/>
            <person name="Siam R."/>
            <person name="Robertson A."/>
            <person name="Bajic V.B."/>
            <person name="Stingl U."/>
        </authorList>
    </citation>
    <scope>NUCLEOTIDE SEQUENCE [LARGE SCALE GENOMIC DNA]</scope>
    <source>
        <strain evidence="2 3">SSD-17B</strain>
    </source>
</reference>
<accession>F7PSB7</accession>
<feature type="transmembrane region" description="Helical" evidence="1">
    <location>
        <begin position="62"/>
        <end position="79"/>
    </location>
</feature>
<feature type="transmembrane region" description="Helical" evidence="1">
    <location>
        <begin position="21"/>
        <end position="42"/>
    </location>
</feature>
<protein>
    <submittedName>
        <fullName evidence="2">Uncharacterized protein</fullName>
    </submittedName>
</protein>
<dbReference type="EMBL" id="AFNU02000024">
    <property type="protein sequence ID" value="ERJ10907.1"/>
    <property type="molecule type" value="Genomic_DNA"/>
</dbReference>
<dbReference type="Proteomes" id="UP000005707">
    <property type="component" value="Unassembled WGS sequence"/>
</dbReference>
<evidence type="ECO:0000313" key="2">
    <source>
        <dbReference type="EMBL" id="ERJ10907.1"/>
    </source>
</evidence>
<gene>
    <name evidence="2" type="ORF">HLPCO_003106</name>
</gene>
<evidence type="ECO:0000313" key="3">
    <source>
        <dbReference type="Proteomes" id="UP000005707"/>
    </source>
</evidence>
<proteinExistence type="predicted"/>
<keyword evidence="1" id="KW-1133">Transmembrane helix</keyword>
<sequence length="80" mass="9751">MDEKVNKKFIKYIRLIYEFPFIIILYVLNLIITILFTHRISLKIKYMEYIERKFDHLMNNTLLLKIISLILAVIIYICVL</sequence>
<organism evidence="2 3">
    <name type="scientific">Haloplasma contractile SSD-17B</name>
    <dbReference type="NCBI Taxonomy" id="1033810"/>
    <lineage>
        <taxon>Bacteria</taxon>
        <taxon>Bacillati</taxon>
        <taxon>Mycoplasmatota</taxon>
        <taxon>Mollicutes</taxon>
        <taxon>Haloplasmatales</taxon>
        <taxon>Haloplasmataceae</taxon>
        <taxon>Haloplasma</taxon>
    </lineage>
</organism>
<dbReference type="InParanoid" id="F7PSB7"/>
<reference evidence="2 3" key="2">
    <citation type="journal article" date="2013" name="PLoS ONE">
        <title>INDIGO - INtegrated Data Warehouse of MIcrobial GenOmes with Examples from the Red Sea Extremophiles.</title>
        <authorList>
            <person name="Alam I."/>
            <person name="Antunes A."/>
            <person name="Kamau A.A."/>
            <person name="Ba Alawi W."/>
            <person name="Kalkatawi M."/>
            <person name="Stingl U."/>
            <person name="Bajic V.B."/>
        </authorList>
    </citation>
    <scope>NUCLEOTIDE SEQUENCE [LARGE SCALE GENOMIC DNA]</scope>
    <source>
        <strain evidence="2 3">SSD-17B</strain>
    </source>
</reference>
<dbReference type="STRING" id="1033810.HLPCO_003106"/>
<keyword evidence="1" id="KW-0472">Membrane</keyword>
<keyword evidence="3" id="KW-1185">Reference proteome</keyword>
<comment type="caution">
    <text evidence="2">The sequence shown here is derived from an EMBL/GenBank/DDBJ whole genome shotgun (WGS) entry which is preliminary data.</text>
</comment>
<name>F7PSB7_9MOLU</name>
<keyword evidence="1" id="KW-0812">Transmembrane</keyword>
<dbReference type="AlphaFoldDB" id="F7PSB7"/>